<dbReference type="Proteomes" id="UP000030848">
    <property type="component" value="Unassembled WGS sequence"/>
</dbReference>
<dbReference type="InterPro" id="IPR052032">
    <property type="entry name" value="ATP-dep_AA_Ligase"/>
</dbReference>
<dbReference type="OrthoDB" id="8441067at2"/>
<dbReference type="GO" id="GO:0016874">
    <property type="term" value="F:ligase activity"/>
    <property type="evidence" value="ECO:0007669"/>
    <property type="project" value="UniProtKB-KW"/>
</dbReference>
<dbReference type="GO" id="GO:0046872">
    <property type="term" value="F:metal ion binding"/>
    <property type="evidence" value="ECO:0007669"/>
    <property type="project" value="InterPro"/>
</dbReference>
<dbReference type="Pfam" id="PF13535">
    <property type="entry name" value="ATP-grasp_4"/>
    <property type="match status" value="1"/>
</dbReference>
<comment type="caution">
    <text evidence="6">The sequence shown here is derived from an EMBL/GenBank/DDBJ whole genome shotgun (WGS) entry which is preliminary data.</text>
</comment>
<dbReference type="SUPFAM" id="SSF56059">
    <property type="entry name" value="Glutathione synthetase ATP-binding domain-like"/>
    <property type="match status" value="1"/>
</dbReference>
<dbReference type="GO" id="GO:0005524">
    <property type="term" value="F:ATP binding"/>
    <property type="evidence" value="ECO:0007669"/>
    <property type="project" value="UniProtKB-UniRule"/>
</dbReference>
<evidence type="ECO:0000256" key="2">
    <source>
        <dbReference type="ARBA" id="ARBA00022741"/>
    </source>
</evidence>
<sequence>MKNIFVLALNEGNLRTLHAVPKAEDYRFHQLLAVDDIQFGQVDIGRLFDAAVSQLDEFPGPIDAIVSYWDFPSSVLHVLLCEHYGLPGPSLESVVKCEHKYWSRLEQRESIDEYPLFGIVDLRERRPTPPEGMRYPMWLKPVKSYSSNLAFLARDEAEFEDAVRRIRAGVGRIGKAFDAVLRLLDLPAAIREVGGQACLAEEALSGEQCATEGYVHNGDVVVYGVLDSIDYPESPSFLRHQYPSQLPEAVQQRLRDVSRRVITRVGLDESTFSIEFFYDPRSGGVTLLEINPRHSQSHAELFEFVDGCPNHYAMVQLGLGRAPELPSGEGPYDIAAKWYHRRFSDALVSSVPGPEDIERLRGELDGVEVDVIAQEGRWLSELPSQDSYSYELAHVFVGARDERELVDKYARCVEGLPFEFVA</sequence>
<dbReference type="EMBL" id="JRZE01000002">
    <property type="protein sequence ID" value="KHF45601.1"/>
    <property type="molecule type" value="Genomic_DNA"/>
</dbReference>
<keyword evidence="2 4" id="KW-0547">Nucleotide-binding</keyword>
<dbReference type="PANTHER" id="PTHR43585:SF2">
    <property type="entry name" value="ATP-GRASP ENZYME FSQD"/>
    <property type="match status" value="1"/>
</dbReference>
<name>A0A837DGK3_9PSEU</name>
<keyword evidence="1" id="KW-0436">Ligase</keyword>
<dbReference type="PANTHER" id="PTHR43585">
    <property type="entry name" value="FUMIPYRROLE BIOSYNTHESIS PROTEIN C"/>
    <property type="match status" value="1"/>
</dbReference>
<dbReference type="PROSITE" id="PS50975">
    <property type="entry name" value="ATP_GRASP"/>
    <property type="match status" value="1"/>
</dbReference>
<dbReference type="RefSeq" id="WP_037308506.1">
    <property type="nucleotide sequence ID" value="NZ_FOWS01000005.1"/>
</dbReference>
<evidence type="ECO:0000256" key="3">
    <source>
        <dbReference type="ARBA" id="ARBA00022840"/>
    </source>
</evidence>
<evidence type="ECO:0000256" key="1">
    <source>
        <dbReference type="ARBA" id="ARBA00022598"/>
    </source>
</evidence>
<feature type="domain" description="ATP-grasp" evidence="5">
    <location>
        <begin position="103"/>
        <end position="319"/>
    </location>
</feature>
<keyword evidence="3 4" id="KW-0067">ATP-binding</keyword>
<accession>A0A837DGK3</accession>
<gene>
    <name evidence="6" type="ORF">MINT15_08180</name>
</gene>
<evidence type="ECO:0000313" key="6">
    <source>
        <dbReference type="EMBL" id="KHF45601.1"/>
    </source>
</evidence>
<evidence type="ECO:0000313" key="7">
    <source>
        <dbReference type="Proteomes" id="UP000030848"/>
    </source>
</evidence>
<protein>
    <recommendedName>
        <fullName evidence="5">ATP-grasp domain-containing protein</fullName>
    </recommendedName>
</protein>
<dbReference type="InterPro" id="IPR011761">
    <property type="entry name" value="ATP-grasp"/>
</dbReference>
<evidence type="ECO:0000259" key="5">
    <source>
        <dbReference type="PROSITE" id="PS50975"/>
    </source>
</evidence>
<organism evidence="6 7">
    <name type="scientific">Saccharomonospora viridis</name>
    <dbReference type="NCBI Taxonomy" id="1852"/>
    <lineage>
        <taxon>Bacteria</taxon>
        <taxon>Bacillati</taxon>
        <taxon>Actinomycetota</taxon>
        <taxon>Actinomycetes</taxon>
        <taxon>Pseudonocardiales</taxon>
        <taxon>Pseudonocardiaceae</taxon>
        <taxon>Saccharomonospora</taxon>
    </lineage>
</organism>
<reference evidence="6 7" key="1">
    <citation type="submission" date="2014-10" db="EMBL/GenBank/DDBJ databases">
        <title>Genome sequence of Micropolyspora internatus JCM3315.</title>
        <authorList>
            <person name="Shin S.-K."/>
            <person name="Yi H."/>
        </authorList>
    </citation>
    <scope>NUCLEOTIDE SEQUENCE [LARGE SCALE GENOMIC DNA]</scope>
    <source>
        <strain evidence="6 7">JCM 3315</strain>
    </source>
</reference>
<dbReference type="Gene3D" id="3.30.470.20">
    <property type="entry name" value="ATP-grasp fold, B domain"/>
    <property type="match status" value="1"/>
</dbReference>
<evidence type="ECO:0000256" key="4">
    <source>
        <dbReference type="PROSITE-ProRule" id="PRU00409"/>
    </source>
</evidence>
<dbReference type="AlphaFoldDB" id="A0A837DGK3"/>
<proteinExistence type="predicted"/>